<organism evidence="6 7">
    <name type="scientific">Flavobacterium lacus</name>
    <dbReference type="NCBI Taxonomy" id="1353778"/>
    <lineage>
        <taxon>Bacteria</taxon>
        <taxon>Pseudomonadati</taxon>
        <taxon>Bacteroidota</taxon>
        <taxon>Flavobacteriia</taxon>
        <taxon>Flavobacteriales</taxon>
        <taxon>Flavobacteriaceae</taxon>
        <taxon>Flavobacterium</taxon>
    </lineage>
</organism>
<evidence type="ECO:0000256" key="2">
    <source>
        <dbReference type="SAM" id="SignalP"/>
    </source>
</evidence>
<dbReference type="Pfam" id="PF08126">
    <property type="entry name" value="Propeptide_C25"/>
    <property type="match status" value="1"/>
</dbReference>
<dbReference type="GO" id="GO:0004197">
    <property type="term" value="F:cysteine-type endopeptidase activity"/>
    <property type="evidence" value="ECO:0007669"/>
    <property type="project" value="InterPro"/>
</dbReference>
<dbReference type="Pfam" id="PF01364">
    <property type="entry name" value="Peptidase_C25"/>
    <property type="match status" value="1"/>
</dbReference>
<evidence type="ECO:0000313" key="6">
    <source>
        <dbReference type="EMBL" id="RAR47191.1"/>
    </source>
</evidence>
<feature type="domain" description="Secretion system C-terminal sorting" evidence="5">
    <location>
        <begin position="670"/>
        <end position="744"/>
    </location>
</feature>
<keyword evidence="7" id="KW-1185">Reference proteome</keyword>
<dbReference type="RefSeq" id="WP_112086679.1">
    <property type="nucleotide sequence ID" value="NZ_QLSV01000011.1"/>
</dbReference>
<feature type="signal peptide" evidence="2">
    <location>
        <begin position="1"/>
        <end position="20"/>
    </location>
</feature>
<evidence type="ECO:0000259" key="3">
    <source>
        <dbReference type="Pfam" id="PF01364"/>
    </source>
</evidence>
<dbReference type="InterPro" id="IPR038490">
    <property type="entry name" value="Gingipain_propep_sf"/>
</dbReference>
<accession>A0A328WLU3</accession>
<feature type="domain" description="Gingipain propeptide" evidence="4">
    <location>
        <begin position="66"/>
        <end position="195"/>
    </location>
</feature>
<evidence type="ECO:0000259" key="5">
    <source>
        <dbReference type="Pfam" id="PF18962"/>
    </source>
</evidence>
<feature type="domain" description="Gingipain" evidence="3">
    <location>
        <begin position="227"/>
        <end position="569"/>
    </location>
</feature>
<dbReference type="Gene3D" id="3.40.50.10390">
    <property type="entry name" value="Gingipain r, domain 1"/>
    <property type="match status" value="1"/>
</dbReference>
<dbReference type="Proteomes" id="UP000249518">
    <property type="component" value="Unassembled WGS sequence"/>
</dbReference>
<dbReference type="NCBIfam" id="TIGR04183">
    <property type="entry name" value="Por_Secre_tail"/>
    <property type="match status" value="1"/>
</dbReference>
<dbReference type="Gene3D" id="2.60.40.10">
    <property type="entry name" value="Immunoglobulins"/>
    <property type="match status" value="1"/>
</dbReference>
<comment type="caution">
    <text evidence="6">The sequence shown here is derived from an EMBL/GenBank/DDBJ whole genome shotgun (WGS) entry which is preliminary data.</text>
</comment>
<dbReference type="Pfam" id="PF18962">
    <property type="entry name" value="Por_Secre_tail"/>
    <property type="match status" value="1"/>
</dbReference>
<protein>
    <submittedName>
        <fullName evidence="6">Gingipain R</fullName>
    </submittedName>
</protein>
<sequence>MKKNYVLFAMLLSSIFFCSAQTFEVKNLANEPLELTLRLPAYTSQQKTVGGQNYEDFSALKSILMLQKEAPALPMFSESLQVPDTGAFSVEISYDSFEEFTNVEILPSKGSLKRNVNPETIPYTKGDVFNQDAFFPGSLAQLGNPYILRQTRGVTVSFYPFQYNPVTKTLRVYRNITAKIIHQPNEIGLNERSVLAPKSDEVFAPFYRNHYANSLQYQSMQEQGQLLIVCPPTYRNVVESLANWKKEKGIATTVIELTQPGVVSSFDIKGLIQAQYEANPDLVYVLLIGDHEQLPSHNYGFNGEENLYSDSFYGQLEGADFYPELFVGRFSGNLAQVLTMVNRTLEYEISPLPGDWMTNAIGIGSNEGYGYGDDGEADWQHLRNIKTKLQAFGYNTVHEFYEGSQGEGDSPGNPSSTMIVNALNQGTGLMNYTGHGWTEGVSTGDFTNSAVDQLTNSGKYPFVVSVACNNGTFVSNTSLCESFLCAKQGSDITGAIASCGSSILMAWAEPMQTQDEMTELIIQSNENTRMTTLGGLFYNGQLSMLEAYDQSNTAIEVMQTWVFFGDPSVVFRNQISQAITAVHPEEVSINGGVISVGSNVADANVTLTQNNVILYNGTMVNNEIQIDLASLTSEEVLKVTLTKPNMTPYRGEITVNEALSISDFENGFVIYPNPAKDVINIKSNRTDLGFASVKLFDLNGRMLANYDNVSLDSDYSIPVQNLLSGIYVLSIQNGDFQKNQKIVVK</sequence>
<evidence type="ECO:0000256" key="1">
    <source>
        <dbReference type="ARBA" id="ARBA00022729"/>
    </source>
</evidence>
<dbReference type="InterPro" id="IPR012600">
    <property type="entry name" value="Propeptide_C25"/>
</dbReference>
<proteinExistence type="predicted"/>
<name>A0A328WLU3_9FLAO</name>
<feature type="chain" id="PRO_5016459992" evidence="2">
    <location>
        <begin position="21"/>
        <end position="745"/>
    </location>
</feature>
<dbReference type="Gene3D" id="2.60.40.3800">
    <property type="match status" value="1"/>
</dbReference>
<dbReference type="InterPro" id="IPR013783">
    <property type="entry name" value="Ig-like_fold"/>
</dbReference>
<evidence type="ECO:0000259" key="4">
    <source>
        <dbReference type="Pfam" id="PF08126"/>
    </source>
</evidence>
<dbReference type="SUPFAM" id="SSF52129">
    <property type="entry name" value="Caspase-like"/>
    <property type="match status" value="1"/>
</dbReference>
<dbReference type="EMBL" id="QLSV01000011">
    <property type="protein sequence ID" value="RAR47191.1"/>
    <property type="molecule type" value="Genomic_DNA"/>
</dbReference>
<dbReference type="InterPro" id="IPR001769">
    <property type="entry name" value="Gingipain"/>
</dbReference>
<dbReference type="Gene3D" id="3.40.50.1460">
    <property type="match status" value="1"/>
</dbReference>
<dbReference type="AlphaFoldDB" id="A0A328WLU3"/>
<dbReference type="OrthoDB" id="5294031at2"/>
<dbReference type="InterPro" id="IPR029031">
    <property type="entry name" value="Gingipain_N_sf"/>
</dbReference>
<evidence type="ECO:0000313" key="7">
    <source>
        <dbReference type="Proteomes" id="UP000249518"/>
    </source>
</evidence>
<dbReference type="GO" id="GO:0046872">
    <property type="term" value="F:metal ion binding"/>
    <property type="evidence" value="ECO:0007669"/>
    <property type="project" value="UniProtKB-KW"/>
</dbReference>
<dbReference type="GO" id="GO:0006508">
    <property type="term" value="P:proteolysis"/>
    <property type="evidence" value="ECO:0007669"/>
    <property type="project" value="InterPro"/>
</dbReference>
<dbReference type="GO" id="GO:0005576">
    <property type="term" value="C:extracellular region"/>
    <property type="evidence" value="ECO:0007669"/>
    <property type="project" value="UniProtKB-SubCell"/>
</dbReference>
<dbReference type="InterPro" id="IPR029030">
    <property type="entry name" value="Caspase-like_dom_sf"/>
</dbReference>
<dbReference type="InterPro" id="IPR026444">
    <property type="entry name" value="Secre_tail"/>
</dbReference>
<reference evidence="6 7" key="1">
    <citation type="submission" date="2018-06" db="EMBL/GenBank/DDBJ databases">
        <title>Genomic Encyclopedia of Type Strains, Phase III (KMG-III): the genomes of soil and plant-associated and newly described type strains.</title>
        <authorList>
            <person name="Whitman W."/>
        </authorList>
    </citation>
    <scope>NUCLEOTIDE SEQUENCE [LARGE SCALE GENOMIC DNA]</scope>
    <source>
        <strain evidence="6 7">CGMCC 1.12504</strain>
    </source>
</reference>
<gene>
    <name evidence="6" type="ORF">B0I10_111101</name>
</gene>
<keyword evidence="1 2" id="KW-0732">Signal</keyword>